<evidence type="ECO:0000256" key="2">
    <source>
        <dbReference type="ARBA" id="ARBA00022692"/>
    </source>
</evidence>
<dbReference type="PANTHER" id="PTHR30249:SF0">
    <property type="entry name" value="PLASTIDAL GLYCOLATE_GLYCERATE TRANSLOCATOR 1, CHLOROPLASTIC"/>
    <property type="match status" value="1"/>
</dbReference>
<comment type="subcellular location">
    <subcellularLocation>
        <location evidence="1">Membrane</location>
        <topology evidence="1">Multi-pass membrane protein</topology>
    </subcellularLocation>
</comment>
<keyword evidence="4 5" id="KW-0472">Membrane</keyword>
<reference evidence="6" key="1">
    <citation type="journal article" date="2013" name="Extremophiles">
        <title>Proteinivorax tanatarense gen. nov., sp. nov., an anaerobic, haloalkaliphilic, proteolytic bacterium isolated from a decaying algal bloom, and proposal of Proteinivoraceae fam. nov.</title>
        <authorList>
            <person name="Kevbrin V."/>
            <person name="Boltyanskaya Y."/>
            <person name="Zhilina T."/>
            <person name="Kolganova T."/>
            <person name="Lavrentjeva E."/>
            <person name="Kuznetsov B."/>
        </authorList>
    </citation>
    <scope>NUCLEOTIDE SEQUENCE</scope>
    <source>
        <strain evidence="6">Z-910T</strain>
    </source>
</reference>
<dbReference type="Pfam" id="PF04172">
    <property type="entry name" value="LrgB"/>
    <property type="match status" value="1"/>
</dbReference>
<dbReference type="InterPro" id="IPR007300">
    <property type="entry name" value="CidB/LrgB"/>
</dbReference>
<feature type="transmembrane region" description="Helical" evidence="5">
    <location>
        <begin position="7"/>
        <end position="26"/>
    </location>
</feature>
<dbReference type="RefSeq" id="WP_350343019.1">
    <property type="nucleotide sequence ID" value="NZ_CP158367.1"/>
</dbReference>
<evidence type="ECO:0000256" key="5">
    <source>
        <dbReference type="SAM" id="Phobius"/>
    </source>
</evidence>
<feature type="transmembrane region" description="Helical" evidence="5">
    <location>
        <begin position="147"/>
        <end position="167"/>
    </location>
</feature>
<sequence length="231" mass="24415">MSEILSASIYFGVTVSIVGYCLGLWVNSKFKWGILNPLLISIAFVILTLLVFNIDYESYNEGAKYLSYLLTPATVCLAVPLYLQLHLLKKYFVALSVGITTGVFSSLISVTLLSKIFQLTNEQLVTLLPKSITTAIGIGISEELGGIVTLTVSAIILTGVLGNIIAVGVCKLFKIKEPIAVGLAIGASSHVMGTSKALELGEIEGAMSSVSIVIAGLLTVLLAPVFANLAF</sequence>
<evidence type="ECO:0000256" key="4">
    <source>
        <dbReference type="ARBA" id="ARBA00023136"/>
    </source>
</evidence>
<feature type="transmembrane region" description="Helical" evidence="5">
    <location>
        <begin position="32"/>
        <end position="53"/>
    </location>
</feature>
<dbReference type="AlphaFoldDB" id="A0AAU7VK44"/>
<accession>A0AAU7VK44</accession>
<evidence type="ECO:0000313" key="6">
    <source>
        <dbReference type="EMBL" id="XBX74265.1"/>
    </source>
</evidence>
<dbReference type="EMBL" id="CP158367">
    <property type="protein sequence ID" value="XBX74265.1"/>
    <property type="molecule type" value="Genomic_DNA"/>
</dbReference>
<organism evidence="6">
    <name type="scientific">Proteinivorax tanatarense</name>
    <dbReference type="NCBI Taxonomy" id="1260629"/>
    <lineage>
        <taxon>Bacteria</taxon>
        <taxon>Bacillati</taxon>
        <taxon>Bacillota</taxon>
        <taxon>Clostridia</taxon>
        <taxon>Eubacteriales</taxon>
        <taxon>Proteinivoracaceae</taxon>
        <taxon>Proteinivorax</taxon>
    </lineage>
</organism>
<gene>
    <name evidence="6" type="ORF">PRVXT_002296</name>
</gene>
<name>A0AAU7VK44_9FIRM</name>
<dbReference type="GO" id="GO:0016020">
    <property type="term" value="C:membrane"/>
    <property type="evidence" value="ECO:0007669"/>
    <property type="project" value="UniProtKB-SubCell"/>
</dbReference>
<feature type="transmembrane region" description="Helical" evidence="5">
    <location>
        <begin position="91"/>
        <end position="112"/>
    </location>
</feature>
<proteinExistence type="predicted"/>
<feature type="transmembrane region" description="Helical" evidence="5">
    <location>
        <begin position="210"/>
        <end position="230"/>
    </location>
</feature>
<evidence type="ECO:0000256" key="1">
    <source>
        <dbReference type="ARBA" id="ARBA00004141"/>
    </source>
</evidence>
<feature type="transmembrane region" description="Helical" evidence="5">
    <location>
        <begin position="65"/>
        <end position="85"/>
    </location>
</feature>
<keyword evidence="3 5" id="KW-1133">Transmembrane helix</keyword>
<reference evidence="6" key="2">
    <citation type="submission" date="2024-06" db="EMBL/GenBank/DDBJ databases">
        <authorList>
            <person name="Petrova K.O."/>
            <person name="Toshchakov S.V."/>
            <person name="Boltjanskaja Y.V."/>
            <person name="Kevbrin V."/>
        </authorList>
    </citation>
    <scope>NUCLEOTIDE SEQUENCE</scope>
    <source>
        <strain evidence="6">Z-910T</strain>
    </source>
</reference>
<evidence type="ECO:0000256" key="3">
    <source>
        <dbReference type="ARBA" id="ARBA00022989"/>
    </source>
</evidence>
<dbReference type="PANTHER" id="PTHR30249">
    <property type="entry name" value="PUTATIVE SEROTONIN TRANSPORTER"/>
    <property type="match status" value="1"/>
</dbReference>
<protein>
    <submittedName>
        <fullName evidence="6">LrgB family protein</fullName>
    </submittedName>
</protein>
<keyword evidence="2 5" id="KW-0812">Transmembrane</keyword>